<dbReference type="EMBL" id="CP031217">
    <property type="protein sequence ID" value="AXH12141.1"/>
    <property type="molecule type" value="Genomic_DNA"/>
</dbReference>
<keyword evidence="5" id="KW-1185">Reference proteome</keyword>
<keyword evidence="1" id="KW-0812">Transmembrane</keyword>
<dbReference type="RefSeq" id="WP_114838983.1">
    <property type="nucleotide sequence ID" value="NZ_CP031217.1"/>
</dbReference>
<evidence type="ECO:0000313" key="2">
    <source>
        <dbReference type="EMBL" id="AXH12141.1"/>
    </source>
</evidence>
<evidence type="ECO:0000313" key="3">
    <source>
        <dbReference type="EMBL" id="RXK11249.1"/>
    </source>
</evidence>
<dbReference type="AlphaFoldDB" id="A0AAX2AD08"/>
<dbReference type="Proteomes" id="UP000253850">
    <property type="component" value="Chromosome"/>
</dbReference>
<organism evidence="3 5">
    <name type="scientific">Halarcobacter bivalviorum</name>
    <dbReference type="NCBI Taxonomy" id="663364"/>
    <lineage>
        <taxon>Bacteria</taxon>
        <taxon>Pseudomonadati</taxon>
        <taxon>Campylobacterota</taxon>
        <taxon>Epsilonproteobacteria</taxon>
        <taxon>Campylobacterales</taxon>
        <taxon>Arcobacteraceae</taxon>
        <taxon>Halarcobacter</taxon>
    </lineage>
</organism>
<sequence>MFRQVKSAIFWTLVYKFRKRLTLVVLLLSTVLLSQWIYADIIEYLKLTEKTQYLNYILPIKWFVILLNIGVSAYILLTLFKQNNTVLKEVEEKPEKQKIYKETKQKSNSKFSDREKKFLNKKLRSEAEVLMDR</sequence>
<dbReference type="KEGG" id="hbv:ABIV_1138"/>
<evidence type="ECO:0000256" key="1">
    <source>
        <dbReference type="SAM" id="Phobius"/>
    </source>
</evidence>
<reference evidence="2 4" key="2">
    <citation type="submission" date="2018-07" db="EMBL/GenBank/DDBJ databases">
        <title>Complete genome of the Arcobacter bivalviorum type strain LMG 26154.</title>
        <authorList>
            <person name="Miller W.G."/>
            <person name="Yee E."/>
            <person name="Bono J.L."/>
        </authorList>
    </citation>
    <scope>NUCLEOTIDE SEQUENCE [LARGE SCALE GENOMIC DNA]</scope>
    <source>
        <strain evidence="2 4">LMG 26154</strain>
    </source>
</reference>
<accession>A0AAX2AD08</accession>
<reference evidence="3 5" key="1">
    <citation type="submission" date="2017-10" db="EMBL/GenBank/DDBJ databases">
        <title>Genomics of the genus Arcobacter.</title>
        <authorList>
            <person name="Perez-Cataluna A."/>
            <person name="Figueras M.J."/>
        </authorList>
    </citation>
    <scope>NUCLEOTIDE SEQUENCE [LARGE SCALE GENOMIC DNA]</scope>
    <source>
        <strain evidence="3 5">CECT 7835</strain>
    </source>
</reference>
<dbReference type="Proteomes" id="UP000289193">
    <property type="component" value="Unassembled WGS sequence"/>
</dbReference>
<gene>
    <name evidence="2" type="ORF">ABIV_1138</name>
    <name evidence="3" type="ORF">CRV05_02455</name>
</gene>
<keyword evidence="1" id="KW-0472">Membrane</keyword>
<proteinExistence type="predicted"/>
<evidence type="ECO:0000313" key="5">
    <source>
        <dbReference type="Proteomes" id="UP000289193"/>
    </source>
</evidence>
<feature type="transmembrane region" description="Helical" evidence="1">
    <location>
        <begin position="63"/>
        <end position="80"/>
    </location>
</feature>
<dbReference type="EMBL" id="PDKM01000001">
    <property type="protein sequence ID" value="RXK11249.1"/>
    <property type="molecule type" value="Genomic_DNA"/>
</dbReference>
<evidence type="ECO:0000313" key="4">
    <source>
        <dbReference type="Proteomes" id="UP000253850"/>
    </source>
</evidence>
<protein>
    <submittedName>
        <fullName evidence="2">Membrane protein</fullName>
    </submittedName>
</protein>
<keyword evidence="1" id="KW-1133">Transmembrane helix</keyword>
<name>A0AAX2AD08_9BACT</name>